<evidence type="ECO:0000256" key="1">
    <source>
        <dbReference type="ARBA" id="ARBA00005384"/>
    </source>
</evidence>
<dbReference type="GO" id="GO:0003700">
    <property type="term" value="F:DNA-binding transcription factor activity"/>
    <property type="evidence" value="ECO:0007669"/>
    <property type="project" value="InterPro"/>
</dbReference>
<dbReference type="Pfam" id="PF00392">
    <property type="entry name" value="GntR"/>
    <property type="match status" value="1"/>
</dbReference>
<keyword evidence="7" id="KW-0804">Transcription</keyword>
<dbReference type="GO" id="GO:0008483">
    <property type="term" value="F:transaminase activity"/>
    <property type="evidence" value="ECO:0007669"/>
    <property type="project" value="UniProtKB-KW"/>
</dbReference>
<gene>
    <name evidence="9" type="ORF">B1C78_14510</name>
</gene>
<organism evidence="9 10">
    <name type="scientific">Thioalkalivibrio denitrificans</name>
    <dbReference type="NCBI Taxonomy" id="108003"/>
    <lineage>
        <taxon>Bacteria</taxon>
        <taxon>Pseudomonadati</taxon>
        <taxon>Pseudomonadota</taxon>
        <taxon>Gammaproteobacteria</taxon>
        <taxon>Chromatiales</taxon>
        <taxon>Ectothiorhodospiraceae</taxon>
        <taxon>Thioalkalivibrio</taxon>
    </lineage>
</organism>
<dbReference type="Gene3D" id="3.90.1150.10">
    <property type="entry name" value="Aspartate Aminotransferase, domain 1"/>
    <property type="match status" value="1"/>
</dbReference>
<dbReference type="InterPro" id="IPR015424">
    <property type="entry name" value="PyrdxlP-dep_Trfase"/>
</dbReference>
<dbReference type="InterPro" id="IPR004839">
    <property type="entry name" value="Aminotransferase_I/II_large"/>
</dbReference>
<evidence type="ECO:0000256" key="6">
    <source>
        <dbReference type="ARBA" id="ARBA00023125"/>
    </source>
</evidence>
<keyword evidence="6" id="KW-0238">DNA-binding</keyword>
<dbReference type="SUPFAM" id="SSF46785">
    <property type="entry name" value="Winged helix' DNA-binding domain"/>
    <property type="match status" value="1"/>
</dbReference>
<keyword evidence="3" id="KW-0808">Transferase</keyword>
<dbReference type="CDD" id="cd07377">
    <property type="entry name" value="WHTH_GntR"/>
    <property type="match status" value="1"/>
</dbReference>
<comment type="caution">
    <text evidence="9">The sequence shown here is derived from an EMBL/GenBank/DDBJ whole genome shotgun (WGS) entry which is preliminary data.</text>
</comment>
<dbReference type="InterPro" id="IPR000524">
    <property type="entry name" value="Tscrpt_reg_HTH_GntR"/>
</dbReference>
<dbReference type="Gene3D" id="1.10.10.10">
    <property type="entry name" value="Winged helix-like DNA-binding domain superfamily/Winged helix DNA-binding domain"/>
    <property type="match status" value="1"/>
</dbReference>
<dbReference type="PANTHER" id="PTHR46577:SF2">
    <property type="entry name" value="TRANSCRIPTIONAL REGULATORY PROTEIN"/>
    <property type="match status" value="1"/>
</dbReference>
<sequence length="467" mass="50599">MDPLYRKVAAEIAQHIERSVYVPGDRLPGVRRLARTRGVSTATAVSAYQTLADEGYIEARSRSGFYVRARKAIQTIEPTLSAKAAAPKLVTGQAMAMALIKAANDPAIVQLGAAVPDPAFLPTQAIARALATVMRTKRSQVSSYMMPPGALELRRQISRRMSESGAIVSVDDMVITTGCQEALSLALRAVTRPGDVVAVESPAFYGLLHVLESLGLEALEVPAHPIEGISLDALGFALERWAVKACVLVPNYSNPLGYCMSDDQKHALIRLLEKHRIPLIEDDVYGDLGFSSQRPSTCKGLAPHADILYCGSFSKSLSPGLRIGWIAAGRHHAHVEFLKYVTSIASSTAPQLAAAELLATGRYERYLREVRSKYQSAVARMSDAVMRTFPEGTRISQPRGGFVIWVELPKGTDSMALARRALRDGVSIAPGPLFSASGKFANFIRLSCAKVWDARLERALFAVAKLI</sequence>
<dbReference type="FunFam" id="3.40.640.10:FF:000023">
    <property type="entry name" value="Transcriptional regulator, GntR family"/>
    <property type="match status" value="1"/>
</dbReference>
<keyword evidence="5" id="KW-0805">Transcription regulation</keyword>
<dbReference type="InterPro" id="IPR051446">
    <property type="entry name" value="HTH_trans_reg/aminotransferase"/>
</dbReference>
<dbReference type="GO" id="GO:0030170">
    <property type="term" value="F:pyridoxal phosphate binding"/>
    <property type="evidence" value="ECO:0007669"/>
    <property type="project" value="InterPro"/>
</dbReference>
<evidence type="ECO:0000259" key="8">
    <source>
        <dbReference type="PROSITE" id="PS50949"/>
    </source>
</evidence>
<evidence type="ECO:0000256" key="4">
    <source>
        <dbReference type="ARBA" id="ARBA00022898"/>
    </source>
</evidence>
<accession>A0A1V3NCA0</accession>
<keyword evidence="10" id="KW-1185">Reference proteome</keyword>
<dbReference type="PROSITE" id="PS50949">
    <property type="entry name" value="HTH_GNTR"/>
    <property type="match status" value="1"/>
</dbReference>
<name>A0A1V3NCA0_9GAMM</name>
<proteinExistence type="inferred from homology"/>
<dbReference type="SMART" id="SM00345">
    <property type="entry name" value="HTH_GNTR"/>
    <property type="match status" value="1"/>
</dbReference>
<keyword evidence="4" id="KW-0663">Pyridoxal phosphate</keyword>
<evidence type="ECO:0000256" key="5">
    <source>
        <dbReference type="ARBA" id="ARBA00023015"/>
    </source>
</evidence>
<reference evidence="9 10" key="1">
    <citation type="submission" date="2017-02" db="EMBL/GenBank/DDBJ databases">
        <title>Genomic diversity within the haloalkaliphilic genus Thioalkalivibrio.</title>
        <authorList>
            <person name="Ahn A.-C."/>
            <person name="Meier-Kolthoff J."/>
            <person name="Overmars L."/>
            <person name="Richter M."/>
            <person name="Woyke T."/>
            <person name="Sorokin D.Y."/>
            <person name="Muyzer G."/>
        </authorList>
    </citation>
    <scope>NUCLEOTIDE SEQUENCE [LARGE SCALE GENOMIC DNA]</scope>
    <source>
        <strain evidence="9 10">ALJD</strain>
    </source>
</reference>
<comment type="similarity">
    <text evidence="1">In the C-terminal section; belongs to the class-I pyridoxal-phosphate-dependent aminotransferase family.</text>
</comment>
<feature type="domain" description="HTH gntR-type" evidence="8">
    <location>
        <begin position="2"/>
        <end position="70"/>
    </location>
</feature>
<dbReference type="OrthoDB" id="9804020at2"/>
<keyword evidence="2" id="KW-0032">Aminotransferase</keyword>
<evidence type="ECO:0000313" key="10">
    <source>
        <dbReference type="Proteomes" id="UP000189462"/>
    </source>
</evidence>
<dbReference type="STRING" id="108003.B1C78_14510"/>
<dbReference type="RefSeq" id="WP_077279877.1">
    <property type="nucleotide sequence ID" value="NZ_MVBK01000099.1"/>
</dbReference>
<evidence type="ECO:0000256" key="3">
    <source>
        <dbReference type="ARBA" id="ARBA00022679"/>
    </source>
</evidence>
<dbReference type="PANTHER" id="PTHR46577">
    <property type="entry name" value="HTH-TYPE TRANSCRIPTIONAL REGULATORY PROTEIN GABR"/>
    <property type="match status" value="1"/>
</dbReference>
<dbReference type="Proteomes" id="UP000189462">
    <property type="component" value="Unassembled WGS sequence"/>
</dbReference>
<dbReference type="CDD" id="cd00609">
    <property type="entry name" value="AAT_like"/>
    <property type="match status" value="1"/>
</dbReference>
<dbReference type="EMBL" id="MVBK01000099">
    <property type="protein sequence ID" value="OOG22644.1"/>
    <property type="molecule type" value="Genomic_DNA"/>
</dbReference>
<dbReference type="InterPro" id="IPR015421">
    <property type="entry name" value="PyrdxlP-dep_Trfase_major"/>
</dbReference>
<dbReference type="Gene3D" id="3.40.640.10">
    <property type="entry name" value="Type I PLP-dependent aspartate aminotransferase-like (Major domain)"/>
    <property type="match status" value="1"/>
</dbReference>
<dbReference type="Pfam" id="PF00155">
    <property type="entry name" value="Aminotran_1_2"/>
    <property type="match status" value="1"/>
</dbReference>
<evidence type="ECO:0000256" key="7">
    <source>
        <dbReference type="ARBA" id="ARBA00023163"/>
    </source>
</evidence>
<dbReference type="AlphaFoldDB" id="A0A1V3NCA0"/>
<dbReference type="InterPro" id="IPR015422">
    <property type="entry name" value="PyrdxlP-dep_Trfase_small"/>
</dbReference>
<protein>
    <submittedName>
        <fullName evidence="9">GntR family transcriptional regulator</fullName>
    </submittedName>
</protein>
<dbReference type="InterPro" id="IPR036390">
    <property type="entry name" value="WH_DNA-bd_sf"/>
</dbReference>
<dbReference type="SUPFAM" id="SSF53383">
    <property type="entry name" value="PLP-dependent transferases"/>
    <property type="match status" value="1"/>
</dbReference>
<dbReference type="InterPro" id="IPR036388">
    <property type="entry name" value="WH-like_DNA-bd_sf"/>
</dbReference>
<evidence type="ECO:0000313" key="9">
    <source>
        <dbReference type="EMBL" id="OOG22644.1"/>
    </source>
</evidence>
<dbReference type="GO" id="GO:0003677">
    <property type="term" value="F:DNA binding"/>
    <property type="evidence" value="ECO:0007669"/>
    <property type="project" value="UniProtKB-KW"/>
</dbReference>
<evidence type="ECO:0000256" key="2">
    <source>
        <dbReference type="ARBA" id="ARBA00022576"/>
    </source>
</evidence>